<accession>A0A1D1UNL1</accession>
<dbReference type="AlphaFoldDB" id="A0A1D1UNL1"/>
<dbReference type="Proteomes" id="UP000186922">
    <property type="component" value="Unassembled WGS sequence"/>
</dbReference>
<evidence type="ECO:0000313" key="2">
    <source>
        <dbReference type="Proteomes" id="UP000186922"/>
    </source>
</evidence>
<name>A0A1D1UNL1_RAMVA</name>
<sequence>MYGAAKRHEDLRSEAARQNMIVVDFPFLGKCQPASNTAMLPSGRSTFGQRRPRTQRNFEAVGLTDSENRY</sequence>
<gene>
    <name evidence="1" type="primary">RvY_01486-1</name>
    <name evidence="1" type="synonym">RvY_01486.1</name>
    <name evidence="1" type="ORF">RvY_01486</name>
</gene>
<dbReference type="EMBL" id="BDGG01000001">
    <property type="protein sequence ID" value="GAU88867.1"/>
    <property type="molecule type" value="Genomic_DNA"/>
</dbReference>
<keyword evidence="2" id="KW-1185">Reference proteome</keyword>
<protein>
    <submittedName>
        <fullName evidence="1">Uncharacterized protein</fullName>
    </submittedName>
</protein>
<proteinExistence type="predicted"/>
<reference evidence="1 2" key="1">
    <citation type="journal article" date="2016" name="Nat. Commun.">
        <title>Extremotolerant tardigrade genome and improved radiotolerance of human cultured cells by tardigrade-unique protein.</title>
        <authorList>
            <person name="Hashimoto T."/>
            <person name="Horikawa D.D."/>
            <person name="Saito Y."/>
            <person name="Kuwahara H."/>
            <person name="Kozuka-Hata H."/>
            <person name="Shin-I T."/>
            <person name="Minakuchi Y."/>
            <person name="Ohishi K."/>
            <person name="Motoyama A."/>
            <person name="Aizu T."/>
            <person name="Enomoto A."/>
            <person name="Kondo K."/>
            <person name="Tanaka S."/>
            <person name="Hara Y."/>
            <person name="Koshikawa S."/>
            <person name="Sagara H."/>
            <person name="Miura T."/>
            <person name="Yokobori S."/>
            <person name="Miyagawa K."/>
            <person name="Suzuki Y."/>
            <person name="Kubo T."/>
            <person name="Oyama M."/>
            <person name="Kohara Y."/>
            <person name="Fujiyama A."/>
            <person name="Arakawa K."/>
            <person name="Katayama T."/>
            <person name="Toyoda A."/>
            <person name="Kunieda T."/>
        </authorList>
    </citation>
    <scope>NUCLEOTIDE SEQUENCE [LARGE SCALE GENOMIC DNA]</scope>
    <source>
        <strain evidence="1 2">YOKOZUNA-1</strain>
    </source>
</reference>
<evidence type="ECO:0000313" key="1">
    <source>
        <dbReference type="EMBL" id="GAU88867.1"/>
    </source>
</evidence>
<organism evidence="1 2">
    <name type="scientific">Ramazzottius varieornatus</name>
    <name type="common">Water bear</name>
    <name type="synonym">Tardigrade</name>
    <dbReference type="NCBI Taxonomy" id="947166"/>
    <lineage>
        <taxon>Eukaryota</taxon>
        <taxon>Metazoa</taxon>
        <taxon>Ecdysozoa</taxon>
        <taxon>Tardigrada</taxon>
        <taxon>Eutardigrada</taxon>
        <taxon>Parachela</taxon>
        <taxon>Hypsibioidea</taxon>
        <taxon>Ramazzottiidae</taxon>
        <taxon>Ramazzottius</taxon>
    </lineage>
</organism>
<comment type="caution">
    <text evidence="1">The sequence shown here is derived from an EMBL/GenBank/DDBJ whole genome shotgun (WGS) entry which is preliminary data.</text>
</comment>